<evidence type="ECO:0000313" key="2">
    <source>
        <dbReference type="Proteomes" id="UP000008021"/>
    </source>
</evidence>
<evidence type="ECO:0000313" key="1">
    <source>
        <dbReference type="EnsemblPlants" id="OMERI04G07560.1"/>
    </source>
</evidence>
<organism evidence="1">
    <name type="scientific">Oryza meridionalis</name>
    <dbReference type="NCBI Taxonomy" id="40149"/>
    <lineage>
        <taxon>Eukaryota</taxon>
        <taxon>Viridiplantae</taxon>
        <taxon>Streptophyta</taxon>
        <taxon>Embryophyta</taxon>
        <taxon>Tracheophyta</taxon>
        <taxon>Spermatophyta</taxon>
        <taxon>Magnoliopsida</taxon>
        <taxon>Liliopsida</taxon>
        <taxon>Poales</taxon>
        <taxon>Poaceae</taxon>
        <taxon>BOP clade</taxon>
        <taxon>Oryzoideae</taxon>
        <taxon>Oryzeae</taxon>
        <taxon>Oryzinae</taxon>
        <taxon>Oryza</taxon>
    </lineage>
</organism>
<dbReference type="HOGENOM" id="CLU_2188155_0_0_1"/>
<protein>
    <submittedName>
        <fullName evidence="1">Uncharacterized protein</fullName>
    </submittedName>
</protein>
<accession>A0A0E0DCP5</accession>
<dbReference type="EnsemblPlants" id="OMERI04G07560.1">
    <property type="protein sequence ID" value="OMERI04G07560.1"/>
    <property type="gene ID" value="OMERI04G07560"/>
</dbReference>
<dbReference type="AlphaFoldDB" id="A0A0E0DCP5"/>
<name>A0A0E0DCP5_9ORYZ</name>
<reference evidence="1" key="2">
    <citation type="submission" date="2018-05" db="EMBL/GenBank/DDBJ databases">
        <title>OmerRS3 (Oryza meridionalis Reference Sequence Version 3).</title>
        <authorList>
            <person name="Zhang J."/>
            <person name="Kudrna D."/>
            <person name="Lee S."/>
            <person name="Talag J."/>
            <person name="Welchert J."/>
            <person name="Wing R.A."/>
        </authorList>
    </citation>
    <scope>NUCLEOTIDE SEQUENCE [LARGE SCALE GENOMIC DNA]</scope>
    <source>
        <strain evidence="1">cv. OR44</strain>
    </source>
</reference>
<dbReference type="Gramene" id="OMERI04G07560.1">
    <property type="protein sequence ID" value="OMERI04G07560.1"/>
    <property type="gene ID" value="OMERI04G07560"/>
</dbReference>
<reference evidence="1" key="1">
    <citation type="submission" date="2015-04" db="UniProtKB">
        <authorList>
            <consortium name="EnsemblPlants"/>
        </authorList>
    </citation>
    <scope>IDENTIFICATION</scope>
</reference>
<keyword evidence="2" id="KW-1185">Reference proteome</keyword>
<dbReference type="Proteomes" id="UP000008021">
    <property type="component" value="Chromosome 4"/>
</dbReference>
<proteinExistence type="predicted"/>
<sequence length="109" mass="11827">MARRGKGPSTVAIIVPALAAERRRRGAAMGVKDRRRAQGRGIGWPLAATSENHIFVGICFVLDVEDECLVVEILQEMPLTSVQVPEMPSISGTLNRSVGTVCFPHIRGF</sequence>